<comment type="caution">
    <text evidence="2">The sequence shown here is derived from an EMBL/GenBank/DDBJ whole genome shotgun (WGS) entry which is preliminary data.</text>
</comment>
<gene>
    <name evidence="2" type="ORF">JXQ802_LOCUS55030</name>
    <name evidence="1" type="ORF">PYM288_LOCUS38518</name>
</gene>
<evidence type="ECO:0000313" key="3">
    <source>
        <dbReference type="Proteomes" id="UP000663870"/>
    </source>
</evidence>
<accession>A0A816F3H0</accession>
<name>A0A816F3H0_9BILA</name>
<dbReference type="Proteomes" id="UP000663854">
    <property type="component" value="Unassembled WGS sequence"/>
</dbReference>
<dbReference type="AlphaFoldDB" id="A0A816F3H0"/>
<evidence type="ECO:0000313" key="2">
    <source>
        <dbReference type="EMBL" id="CAF1654276.1"/>
    </source>
</evidence>
<protein>
    <submittedName>
        <fullName evidence="2">Uncharacterized protein</fullName>
    </submittedName>
</protein>
<sequence>MERILLAADYPNLTELKLFNFNGKIVSHYFTVESPFRRIFQRQITDLILVFENDFNELSVKHYTTDVYGYILKFFENLKHLSIIGSFPHFFPPLVLRNLTLITFFSSILYKLCIHVGNFLDFLALLDGRLQQLTTLIVAIGDMAYHSSNVYNMVSLFYKN</sequence>
<reference evidence="2" key="1">
    <citation type="submission" date="2021-02" db="EMBL/GenBank/DDBJ databases">
        <authorList>
            <person name="Nowell W R."/>
        </authorList>
    </citation>
    <scope>NUCLEOTIDE SEQUENCE</scope>
</reference>
<keyword evidence="3" id="KW-1185">Reference proteome</keyword>
<proteinExistence type="predicted"/>
<dbReference type="EMBL" id="CAJNOH010009453">
    <property type="protein sequence ID" value="CAF1498490.1"/>
    <property type="molecule type" value="Genomic_DNA"/>
</dbReference>
<dbReference type="EMBL" id="CAJNOL010011229">
    <property type="protein sequence ID" value="CAF1654276.1"/>
    <property type="molecule type" value="Genomic_DNA"/>
</dbReference>
<dbReference type="Proteomes" id="UP000663870">
    <property type="component" value="Unassembled WGS sequence"/>
</dbReference>
<organism evidence="2 3">
    <name type="scientific">Rotaria sordida</name>
    <dbReference type="NCBI Taxonomy" id="392033"/>
    <lineage>
        <taxon>Eukaryota</taxon>
        <taxon>Metazoa</taxon>
        <taxon>Spiralia</taxon>
        <taxon>Gnathifera</taxon>
        <taxon>Rotifera</taxon>
        <taxon>Eurotatoria</taxon>
        <taxon>Bdelloidea</taxon>
        <taxon>Philodinida</taxon>
        <taxon>Philodinidae</taxon>
        <taxon>Rotaria</taxon>
    </lineage>
</organism>
<evidence type="ECO:0000313" key="1">
    <source>
        <dbReference type="EMBL" id="CAF1498490.1"/>
    </source>
</evidence>